<keyword evidence="7 8" id="KW-0464">Manganese</keyword>
<dbReference type="HAMAP" id="MF_01521">
    <property type="entry name" value="MntP_pump"/>
    <property type="match status" value="1"/>
</dbReference>
<protein>
    <recommendedName>
        <fullName evidence="8">Putative manganese efflux pump MntP</fullName>
    </recommendedName>
</protein>
<accession>A0A4P8L5J5</accession>
<keyword evidence="5 8" id="KW-0406">Ion transport</keyword>
<evidence type="ECO:0000256" key="7">
    <source>
        <dbReference type="ARBA" id="ARBA00023211"/>
    </source>
</evidence>
<keyword evidence="1 8" id="KW-0813">Transport</keyword>
<keyword evidence="10" id="KW-1185">Reference proteome</keyword>
<keyword evidence="6 8" id="KW-0472">Membrane</keyword>
<keyword evidence="3 8" id="KW-0812">Transmembrane</keyword>
<proteinExistence type="inferred from homology"/>
<organism evidence="9 10">
    <name type="scientific">Desulfoglaeba alkanexedens ALDC</name>
    <dbReference type="NCBI Taxonomy" id="980445"/>
    <lineage>
        <taxon>Bacteria</taxon>
        <taxon>Pseudomonadati</taxon>
        <taxon>Thermodesulfobacteriota</taxon>
        <taxon>Syntrophobacteria</taxon>
        <taxon>Syntrophobacterales</taxon>
        <taxon>Syntrophobacteraceae</taxon>
        <taxon>Desulfoglaeba</taxon>
    </lineage>
</organism>
<dbReference type="PANTHER" id="PTHR35529:SF1">
    <property type="entry name" value="MANGANESE EFFLUX PUMP MNTP-RELATED"/>
    <property type="match status" value="1"/>
</dbReference>
<feature type="transmembrane region" description="Helical" evidence="8">
    <location>
        <begin position="104"/>
        <end position="126"/>
    </location>
</feature>
<dbReference type="InterPro" id="IPR003810">
    <property type="entry name" value="Mntp/YtaF"/>
</dbReference>
<evidence type="ECO:0000313" key="10">
    <source>
        <dbReference type="Proteomes" id="UP000298602"/>
    </source>
</evidence>
<evidence type="ECO:0000256" key="4">
    <source>
        <dbReference type="ARBA" id="ARBA00022989"/>
    </source>
</evidence>
<feature type="transmembrane region" description="Helical" evidence="8">
    <location>
        <begin position="162"/>
        <end position="181"/>
    </location>
</feature>
<dbReference type="RefSeq" id="WP_137425547.1">
    <property type="nucleotide sequence ID" value="NZ_CP040098.1"/>
</dbReference>
<gene>
    <name evidence="8" type="primary">mntP</name>
    <name evidence="9" type="ORF">FDQ92_14455</name>
</gene>
<keyword evidence="2 8" id="KW-1003">Cell membrane</keyword>
<comment type="function">
    <text evidence="8">Probably functions as a manganese efflux pump.</text>
</comment>
<evidence type="ECO:0000256" key="1">
    <source>
        <dbReference type="ARBA" id="ARBA00022448"/>
    </source>
</evidence>
<dbReference type="EMBL" id="CP040098">
    <property type="protein sequence ID" value="QCQ23268.1"/>
    <property type="molecule type" value="Genomic_DNA"/>
</dbReference>
<dbReference type="GO" id="GO:0005886">
    <property type="term" value="C:plasma membrane"/>
    <property type="evidence" value="ECO:0007669"/>
    <property type="project" value="UniProtKB-SubCell"/>
</dbReference>
<dbReference type="KEGG" id="dax:FDQ92_14455"/>
<dbReference type="PANTHER" id="PTHR35529">
    <property type="entry name" value="MANGANESE EFFLUX PUMP MNTP-RELATED"/>
    <property type="match status" value="1"/>
</dbReference>
<dbReference type="InterPro" id="IPR022929">
    <property type="entry name" value="Put_MntP"/>
</dbReference>
<reference evidence="9 10" key="2">
    <citation type="submission" date="2019-05" db="EMBL/GenBank/DDBJ databases">
        <authorList>
            <person name="Suflita J.M."/>
            <person name="Marks C.R."/>
        </authorList>
    </citation>
    <scope>NUCLEOTIDE SEQUENCE [LARGE SCALE GENOMIC DNA]</scope>
    <source>
        <strain evidence="9 10">ALDC</strain>
    </source>
</reference>
<feature type="transmembrane region" description="Helical" evidence="8">
    <location>
        <begin position="37"/>
        <end position="54"/>
    </location>
</feature>
<feature type="transmembrane region" description="Helical" evidence="8">
    <location>
        <begin position="66"/>
        <end position="84"/>
    </location>
</feature>
<reference evidence="9 10" key="1">
    <citation type="submission" date="2019-05" db="EMBL/GenBank/DDBJ databases">
        <title>The Complete Genome Sequence of the n-alkane-degrading Desulfoglaeba alkanexedens ALDC reveals multiple alkylsuccinate synthase gene clusters.</title>
        <authorList>
            <person name="Callaghan A.V."/>
            <person name="Davidova I.A."/>
            <person name="Duncan K.E."/>
            <person name="Morris B."/>
            <person name="McInerney M.J."/>
        </authorList>
    </citation>
    <scope>NUCLEOTIDE SEQUENCE [LARGE SCALE GENOMIC DNA]</scope>
    <source>
        <strain evidence="9 10">ALDC</strain>
    </source>
</reference>
<dbReference type="Proteomes" id="UP000298602">
    <property type="component" value="Chromosome"/>
</dbReference>
<comment type="similarity">
    <text evidence="8">Belongs to the MntP (TC 9.B.29) family.</text>
</comment>
<evidence type="ECO:0000256" key="8">
    <source>
        <dbReference type="HAMAP-Rule" id="MF_01521"/>
    </source>
</evidence>
<dbReference type="OrthoDB" id="9811590at2"/>
<feature type="transmembrane region" description="Helical" evidence="8">
    <location>
        <begin position="6"/>
        <end position="25"/>
    </location>
</feature>
<sequence>MNGLEIAFVAVALGCDAFAVGLGVGTRFCAPRQVFRLSFHFGLFQFLMPLLGWALSRNLVSVVQQWGPWVAFGLLSFIGGKMTVDGLKKDDRPPEECIDPTRGLNLVLLSLATSMDALGVGLSLGIMDRDLLRDAVVIGVVAGAMTWCAMKVGNRLSSRWGEWMEVAGGIILIGIAFNLLLA</sequence>
<dbReference type="AlphaFoldDB" id="A0A4P8L5J5"/>
<keyword evidence="4 8" id="KW-1133">Transmembrane helix</keyword>
<evidence type="ECO:0000256" key="2">
    <source>
        <dbReference type="ARBA" id="ARBA00022475"/>
    </source>
</evidence>
<evidence type="ECO:0000256" key="5">
    <source>
        <dbReference type="ARBA" id="ARBA00023065"/>
    </source>
</evidence>
<evidence type="ECO:0000313" key="9">
    <source>
        <dbReference type="EMBL" id="QCQ23268.1"/>
    </source>
</evidence>
<dbReference type="GO" id="GO:0005384">
    <property type="term" value="F:manganese ion transmembrane transporter activity"/>
    <property type="evidence" value="ECO:0007669"/>
    <property type="project" value="UniProtKB-UniRule"/>
</dbReference>
<evidence type="ECO:0000256" key="6">
    <source>
        <dbReference type="ARBA" id="ARBA00023136"/>
    </source>
</evidence>
<evidence type="ECO:0000256" key="3">
    <source>
        <dbReference type="ARBA" id="ARBA00022692"/>
    </source>
</evidence>
<name>A0A4P8L5J5_9BACT</name>
<dbReference type="Pfam" id="PF02659">
    <property type="entry name" value="Mntp"/>
    <property type="match status" value="1"/>
</dbReference>
<comment type="subcellular location">
    <subcellularLocation>
        <location evidence="8">Cell membrane</location>
        <topology evidence="8">Multi-pass membrane protein</topology>
    </subcellularLocation>
</comment>